<reference evidence="2 3" key="1">
    <citation type="journal article" date="2019" name="G3 (Bethesda)">
        <title>Sequencing of a Wild Apple (Malus baccata) Genome Unravels the Differences Between Cultivated and Wild Apple Species Regarding Disease Resistance and Cold Tolerance.</title>
        <authorList>
            <person name="Chen X."/>
        </authorList>
    </citation>
    <scope>NUCLEOTIDE SEQUENCE [LARGE SCALE GENOMIC DNA]</scope>
    <source>
        <strain evidence="3">cv. Shandingzi</strain>
        <tissue evidence="2">Leaves</tissue>
    </source>
</reference>
<evidence type="ECO:0000313" key="3">
    <source>
        <dbReference type="Proteomes" id="UP000315295"/>
    </source>
</evidence>
<organism evidence="2 3">
    <name type="scientific">Malus baccata</name>
    <name type="common">Siberian crab apple</name>
    <name type="synonym">Pyrus baccata</name>
    <dbReference type="NCBI Taxonomy" id="106549"/>
    <lineage>
        <taxon>Eukaryota</taxon>
        <taxon>Viridiplantae</taxon>
        <taxon>Streptophyta</taxon>
        <taxon>Embryophyta</taxon>
        <taxon>Tracheophyta</taxon>
        <taxon>Spermatophyta</taxon>
        <taxon>Magnoliopsida</taxon>
        <taxon>eudicotyledons</taxon>
        <taxon>Gunneridae</taxon>
        <taxon>Pentapetalae</taxon>
        <taxon>rosids</taxon>
        <taxon>fabids</taxon>
        <taxon>Rosales</taxon>
        <taxon>Rosaceae</taxon>
        <taxon>Amygdaloideae</taxon>
        <taxon>Maleae</taxon>
        <taxon>Malus</taxon>
    </lineage>
</organism>
<sequence length="216" mass="24370">MHGRNTQTYLNGTAAVNPSDLFPQPSAPQTLFSLFISLQPVSQWFLPIKVFSTYIYNPKSNPTIILTGALLLLLLRIYQLITSSVYWARKRSCENSRSVVEIQSELKDVGLGPGFRGGGAVRFVISGLAVPVARPPWLCGVWQLPHKRCSHHDSLPPLLWSHLCLFVGHQGSFLPWLTKILKLLHLLCTDRGKNEHNLNNVINFCFIDILCYFMNL</sequence>
<dbReference type="AlphaFoldDB" id="A0A540NDV4"/>
<dbReference type="Proteomes" id="UP000315295">
    <property type="component" value="Unassembled WGS sequence"/>
</dbReference>
<keyword evidence="1" id="KW-1133">Transmembrane helix</keyword>
<protein>
    <submittedName>
        <fullName evidence="2">Uncharacterized protein</fullName>
    </submittedName>
</protein>
<feature type="transmembrane region" description="Helical" evidence="1">
    <location>
        <begin position="64"/>
        <end position="88"/>
    </location>
</feature>
<accession>A0A540NDV4</accession>
<evidence type="ECO:0000256" key="1">
    <source>
        <dbReference type="SAM" id="Phobius"/>
    </source>
</evidence>
<evidence type="ECO:0000313" key="2">
    <source>
        <dbReference type="EMBL" id="TQE09219.1"/>
    </source>
</evidence>
<gene>
    <name evidence="2" type="ORF">C1H46_005154</name>
</gene>
<dbReference type="EMBL" id="VIEB01000060">
    <property type="protein sequence ID" value="TQE09219.1"/>
    <property type="molecule type" value="Genomic_DNA"/>
</dbReference>
<keyword evidence="1" id="KW-0812">Transmembrane</keyword>
<comment type="caution">
    <text evidence="2">The sequence shown here is derived from an EMBL/GenBank/DDBJ whole genome shotgun (WGS) entry which is preliminary data.</text>
</comment>
<keyword evidence="1" id="KW-0472">Membrane</keyword>
<keyword evidence="3" id="KW-1185">Reference proteome</keyword>
<name>A0A540NDV4_MALBA</name>
<proteinExistence type="predicted"/>